<keyword evidence="2" id="KW-1185">Reference proteome</keyword>
<gene>
    <name evidence="1" type="ORF">ACFQ0V_07680</name>
</gene>
<accession>A0ABW3H1Y3</accession>
<organism evidence="1 2">
    <name type="scientific">Savagea faecisuis</name>
    <dbReference type="NCBI Taxonomy" id="1274803"/>
    <lineage>
        <taxon>Bacteria</taxon>
        <taxon>Bacillati</taxon>
        <taxon>Bacillota</taxon>
        <taxon>Bacilli</taxon>
        <taxon>Bacillales</taxon>
        <taxon>Caryophanaceae</taxon>
        <taxon>Savagea</taxon>
    </lineage>
</organism>
<name>A0ABW3H1Y3_9BACL</name>
<dbReference type="Proteomes" id="UP001596976">
    <property type="component" value="Unassembled WGS sequence"/>
</dbReference>
<evidence type="ECO:0000313" key="2">
    <source>
        <dbReference type="Proteomes" id="UP001596976"/>
    </source>
</evidence>
<dbReference type="RefSeq" id="WP_381011830.1">
    <property type="nucleotide sequence ID" value="NZ_JBHTJF010000022.1"/>
</dbReference>
<evidence type="ECO:0000313" key="1">
    <source>
        <dbReference type="EMBL" id="MFD0943656.1"/>
    </source>
</evidence>
<comment type="caution">
    <text evidence="1">The sequence shown here is derived from an EMBL/GenBank/DDBJ whole genome shotgun (WGS) entry which is preliminary data.</text>
</comment>
<reference evidence="2" key="1">
    <citation type="journal article" date="2019" name="Int. J. Syst. Evol. Microbiol.">
        <title>The Global Catalogue of Microorganisms (GCM) 10K type strain sequencing project: providing services to taxonomists for standard genome sequencing and annotation.</title>
        <authorList>
            <consortium name="The Broad Institute Genomics Platform"/>
            <consortium name="The Broad Institute Genome Sequencing Center for Infectious Disease"/>
            <person name="Wu L."/>
            <person name="Ma J."/>
        </authorList>
    </citation>
    <scope>NUCLEOTIDE SEQUENCE [LARGE SCALE GENOMIC DNA]</scope>
    <source>
        <strain evidence="2">CCUG 63563</strain>
    </source>
</reference>
<sequence length="194" mass="22608">MIFDRTLSIAGEHGLYLDHLAGQDSNRVFKRNIDVFLIAPLIGYLLGRSEDIKMSEEEKHPEKKIDLEQLNREATTIETIFQLVILLHYAKKEKTDIDTAVNRAFREPAKMRVIQRDDGEETYAKTEEHLEDVEIYLAYMRGGISYLYEHIIVGGNNFDDYIDNFADYLENYSTYIEASLNCQEEFKEMPSTIH</sequence>
<dbReference type="EMBL" id="JBHTJF010000022">
    <property type="protein sequence ID" value="MFD0943656.1"/>
    <property type="molecule type" value="Genomic_DNA"/>
</dbReference>
<protein>
    <submittedName>
        <fullName evidence="1">Uncharacterized protein</fullName>
    </submittedName>
</protein>
<proteinExistence type="predicted"/>